<evidence type="ECO:0000313" key="1">
    <source>
        <dbReference type="EMBL" id="ANZ48900.1"/>
    </source>
</evidence>
<gene>
    <name evidence="1" type="ORF">EARLPHILLIPIV_50</name>
</gene>
<dbReference type="RefSeq" id="YP_009278362.1">
    <property type="nucleotide sequence ID" value="NC_031007.1"/>
</dbReference>
<dbReference type="OrthoDB" id="238at10239"/>
<dbReference type="KEGG" id="vg:29061654"/>
<proteinExistence type="predicted"/>
<organism evidence="1 2">
    <name type="scientific">Erwinia phage vB_EamM_EarlPhillipIV</name>
    <dbReference type="NCBI Taxonomy" id="1883372"/>
    <lineage>
        <taxon>Viruses</taxon>
        <taxon>Duplodnaviria</taxon>
        <taxon>Heunggongvirae</taxon>
        <taxon>Uroviricota</taxon>
        <taxon>Caudoviricetes</taxon>
        <taxon>Chimalliviridae</taxon>
        <taxon>Derbicusvirus</taxon>
        <taxon>Derbicusvirus derbicus</taxon>
    </lineage>
</organism>
<accession>A0A1B2ICA0</accession>
<sequence length="974" mass="109512">MQTIQDLAGKVLTVAHNPALMQMLSLNTLRQSVNKPGMTLADPTDPVAFIAEMGVMLGHSSIEGMRQLLPKMYPSMATTWEDLYRHMSDRDAVDIFAQPSTTHMLLYVDVDSLRTKAMPLETAGTRRIIIPRDSYVKVAGYTFTMQYAIEIQVLPFDSFEVLWVTEPDNPVKEVDTNALDWDLTTSDGGTNLLRIKIPMMQYSITTATDVILPDTGWKRTYPFSNKFFYARAWMRNSATGNKWKELAQTFSKEVYDPSVPTAVMELGSNVLAVKIPEVYINSGLVTGDIRVDVYTTLGPLSLDLGNYLADDFQLYMADLNEETDENYSNPFKSLSVRRVISQAVTVGGRNPLSLEEFRERVISNSIGARKAPISEVQLESAADALYGLSLTKPIDFVTSRTYHLSSSMPESTLKEVSSPIGTLSAPLYFSWEELENLSTVRFNGNRATILPETIYRSDGTGLVVDPTMTEGQRFLTNRDLVAAANASSYYYTPFHYVADRNNDALSVRVYHLAKPEIASKRFMTTNSKTELQVVTGNYEVVRTEEGYKLRVITRSSVAYKALADDQCWAQISFVPRGYAADRAYVNGTLVGYLDDERVFEFDLETNLDVDRNDEMIMTNFKVGDNTLLLPMALNVDMNVFYGCSNYFPRDYERAELDTLITPPTRDAIGVTHETLELVLGKALTAYWCKSRPVTDSINYLRYSQDVKAVWDQDVLERDAGGVPLYTIDETQDPPIIFQYKHRKGDPVIDELTGEQKIRFKAGSLVKDAYGKSIIAEPRKVRFRCEMGVFDARYLFSTTKEVRAYRESVAAYVVEQVTEVVPKIQKELLERTTGYYIPQTTMGYIDARLGDGTVAPIKAENRFSVNYYLTAASRQNSDLIKAIREQTRLVITNWLASNMTVSTSDLTEELKSALKASIITAEMEGMGVDKDMRIFTVLSPAARATLGKKLEIEPDGSIGLKDDVVISYNRHDQKK</sequence>
<dbReference type="EMBL" id="KX397367">
    <property type="protein sequence ID" value="ANZ48900.1"/>
    <property type="molecule type" value="Genomic_DNA"/>
</dbReference>
<dbReference type="Proteomes" id="UP000201594">
    <property type="component" value="Segment"/>
</dbReference>
<name>A0A1B2ICA0_9CAUD</name>
<evidence type="ECO:0000313" key="2">
    <source>
        <dbReference type="Proteomes" id="UP000201594"/>
    </source>
</evidence>
<reference evidence="1 2" key="1">
    <citation type="submission" date="2016-06" db="EMBL/GenBank/DDBJ databases">
        <authorList>
            <person name="Kjaerup R.B."/>
            <person name="Dalgaard T.S."/>
            <person name="Juul-Madsen H.R."/>
        </authorList>
    </citation>
    <scope>NUCLEOTIDE SEQUENCE [LARGE SCALE GENOMIC DNA]</scope>
</reference>
<protein>
    <submittedName>
        <fullName evidence="1">Putative virion structural protein</fullName>
    </submittedName>
</protein>
<dbReference type="GeneID" id="29061654"/>